<dbReference type="PANTHER" id="PTHR23301:SF0">
    <property type="entry name" value="CHITIN-BINDING TYPE-2 DOMAIN-CONTAINING PROTEIN-RELATED"/>
    <property type="match status" value="1"/>
</dbReference>
<feature type="compositionally biased region" description="Basic and acidic residues" evidence="6">
    <location>
        <begin position="47"/>
        <end position="61"/>
    </location>
</feature>
<evidence type="ECO:0000256" key="2">
    <source>
        <dbReference type="ARBA" id="ARBA00022729"/>
    </source>
</evidence>
<accession>A0ABM3LDQ0</accession>
<keyword evidence="4" id="KW-1015">Disulfide bond</keyword>
<feature type="compositionally biased region" description="Polar residues" evidence="6">
    <location>
        <begin position="636"/>
        <end position="649"/>
    </location>
</feature>
<dbReference type="InterPro" id="IPR002557">
    <property type="entry name" value="Chitin-bd_dom"/>
</dbReference>
<evidence type="ECO:0000313" key="10">
    <source>
        <dbReference type="RefSeq" id="XP_052737182.1"/>
    </source>
</evidence>
<proteinExistence type="predicted"/>
<reference evidence="10" key="1">
    <citation type="submission" date="2025-08" db="UniProtKB">
        <authorList>
            <consortium name="RefSeq"/>
        </authorList>
    </citation>
    <scope>IDENTIFICATION</scope>
</reference>
<feature type="region of interest" description="Disordered" evidence="6">
    <location>
        <begin position="526"/>
        <end position="569"/>
    </location>
</feature>
<feature type="region of interest" description="Disordered" evidence="6">
    <location>
        <begin position="631"/>
        <end position="655"/>
    </location>
</feature>
<feature type="compositionally biased region" description="Basic residues" evidence="6">
    <location>
        <begin position="187"/>
        <end position="196"/>
    </location>
</feature>
<feature type="signal peptide" evidence="7">
    <location>
        <begin position="1"/>
        <end position="18"/>
    </location>
</feature>
<name>A0ABM3LDQ0_BICAN</name>
<feature type="region of interest" description="Disordered" evidence="6">
    <location>
        <begin position="180"/>
        <end position="244"/>
    </location>
</feature>
<dbReference type="Pfam" id="PF01607">
    <property type="entry name" value="CBM_14"/>
    <property type="match status" value="9"/>
</dbReference>
<feature type="domain" description="Chitin-binding type-2" evidence="8">
    <location>
        <begin position="296"/>
        <end position="355"/>
    </location>
</feature>
<dbReference type="InterPro" id="IPR051940">
    <property type="entry name" value="Chitin_bind-dev_reg"/>
</dbReference>
<dbReference type="SUPFAM" id="SSF57625">
    <property type="entry name" value="Invertebrate chitin-binding proteins"/>
    <property type="match status" value="10"/>
</dbReference>
<feature type="domain" description="Chitin-binding type-2" evidence="8">
    <location>
        <begin position="1267"/>
        <end position="1324"/>
    </location>
</feature>
<feature type="domain" description="Chitin-binding type-2" evidence="8">
    <location>
        <begin position="460"/>
        <end position="519"/>
    </location>
</feature>
<feature type="domain" description="Chitin-binding type-2" evidence="8">
    <location>
        <begin position="975"/>
        <end position="1034"/>
    </location>
</feature>
<dbReference type="PROSITE" id="PS50940">
    <property type="entry name" value="CHIT_BIND_II"/>
    <property type="match status" value="10"/>
</dbReference>
<feature type="compositionally biased region" description="Polar residues" evidence="6">
    <location>
        <begin position="98"/>
        <end position="116"/>
    </location>
</feature>
<dbReference type="Proteomes" id="UP001652582">
    <property type="component" value="Chromosome 4"/>
</dbReference>
<keyword evidence="1" id="KW-0147">Chitin-binding</keyword>
<dbReference type="GeneID" id="112050161"/>
<evidence type="ECO:0000256" key="7">
    <source>
        <dbReference type="SAM" id="SignalP"/>
    </source>
</evidence>
<organism evidence="9 10">
    <name type="scientific">Bicyclus anynana</name>
    <name type="common">Squinting bush brown butterfly</name>
    <dbReference type="NCBI Taxonomy" id="110368"/>
    <lineage>
        <taxon>Eukaryota</taxon>
        <taxon>Metazoa</taxon>
        <taxon>Ecdysozoa</taxon>
        <taxon>Arthropoda</taxon>
        <taxon>Hexapoda</taxon>
        <taxon>Insecta</taxon>
        <taxon>Pterygota</taxon>
        <taxon>Neoptera</taxon>
        <taxon>Endopterygota</taxon>
        <taxon>Lepidoptera</taxon>
        <taxon>Glossata</taxon>
        <taxon>Ditrysia</taxon>
        <taxon>Papilionoidea</taxon>
        <taxon>Nymphalidae</taxon>
        <taxon>Satyrinae</taxon>
        <taxon>Satyrini</taxon>
        <taxon>Mycalesina</taxon>
        <taxon>Bicyclus</taxon>
    </lineage>
</organism>
<gene>
    <name evidence="10" type="primary">LOC112050161</name>
</gene>
<dbReference type="Gene3D" id="2.170.140.10">
    <property type="entry name" value="Chitin binding domain"/>
    <property type="match status" value="10"/>
</dbReference>
<keyword evidence="2 7" id="KW-0732">Signal</keyword>
<feature type="region of interest" description="Disordered" evidence="6">
    <location>
        <begin position="31"/>
        <end position="140"/>
    </location>
</feature>
<evidence type="ECO:0000313" key="9">
    <source>
        <dbReference type="Proteomes" id="UP001652582"/>
    </source>
</evidence>
<feature type="domain" description="Chitin-binding type-2" evidence="8">
    <location>
        <begin position="1198"/>
        <end position="1257"/>
    </location>
</feature>
<keyword evidence="9" id="KW-1185">Reference proteome</keyword>
<dbReference type="PANTHER" id="PTHR23301">
    <property type="entry name" value="CHITIN BINDING PERITROPHIN-A"/>
    <property type="match status" value="1"/>
</dbReference>
<evidence type="ECO:0000256" key="6">
    <source>
        <dbReference type="SAM" id="MobiDB-lite"/>
    </source>
</evidence>
<feature type="region of interest" description="Disordered" evidence="6">
    <location>
        <begin position="1049"/>
        <end position="1173"/>
    </location>
</feature>
<sequence>MMLKIFILCFSPLLLADANSEIGPFHRTKPELVSTSTSYSKSPAYKQELKPAHSDPHDYLHRNNRYRNTNPVRNLRHERSTPIPTTYPIPEPYSPTEVSSNSEFQKQRINYQSSLKHPQAADNSESHHHKEIPSQSEIDINVNKDVKQADISPVYAEIKAPFPSSFSTPEKKLEAGSLVLPSTPKPVHIRPARHRYQPPTTTTTPKPPTTKPPTTTTTNPPTTTTTKLPTTTTTKPPTTTTAPKQPIFIKQSQADVYPVFEDNRHTDIGPYHRSQRSPNSWDLPVRNTSNHEGLDYFTCPQEYGYFIASNRCDEYVECKNYVSMMFTCPEGLHFNPLAKWTDYPCVHPSVAKCNPASIIRNPSTTAAPIVTTPHPGRFSVDFTCPQPYGYFEHSEQCSEYFECKNYKPIPYACPLGLHFNIHVDWTDYPCDHPSKVQCNKDQDTTNQPTTQPAPIAVLADYYCQEANAYYSVASKCDEYIECKSYIAVQHYCPGGLHFKHKVQWPNSPCDSPSIVQCHRGWIYNPNPTTATTPQSTTVTARPKPPMVVTTRPPPPTILTTRPQPPTVVTARTQRPVVAITRPRPPTIVTTRPQPPTVVTARTQRPVVATTRPPTIRTPRPTVRTTWRQPTTAAPRYSTTVPPRKPSTTPAPIVTTPHPGRFSVNFTCPQPYGYFKHAEQCDEYFECKNYKPIPYACPLGLHFNIHVDWTDYPCDHPSKVQCNKDQDDTNRPTTQPAHIAVLADYYCQEANAYYSVASKCDEYIECKSYIAVQHYCPGGLHFNHKVQWPNSPCDSPSIVQCHREPWIYNPNPTTATTPQSTFVTTRPPTVVTAGAQRPTVVTTRPPTIRTPRPTVRTTWRQPTTAAPRYSTTVTPRTPFTTAAPILTTPYPGRFSVEFTCPQQFGYFEHTEQCGEYFECKNYKPIPYACPLGLHFNIHVDWTDYPCDHPSIVQCNKDQDVTNQPTTQPAPIAVLADYYCQEANAYYPVASECDEYIECKNYIAVQHYCPGGLQFNPKVKWPYSPCDSPSKVQCHRSQPPTILTTRRQPPTVVTAPTQRPVDVSTRPQPPTILTTRRQPPTVVTAPTQRPVDVSTRPQPPTFLTTRQQPPTVVTARTQRPEFVSTRPQPPTILTTRRQPPTVVTARTPPTIRTPSPTVQTTWRPPSTTMTSRPLWTTMSPRYSSTETPNDLPPDSIQLFGYNCPESDGFYAVASNCDVYVECKSDIAIQHTCPDGLHFNSNASWPDYPCGYPSEVKCKAGDVVQEPRPTNECPHRNGFFPPLNGDCGSYLVCHAGVAILNHCPPGLVFNFEKDVCDWPVNVPSCNEPSALRGFICPETPADAEDGMIYKYRYGGSCRNFVACQEGRPRLLSCDAGLHFDEDSESCVISDLVTNCNADF</sequence>
<feature type="compositionally biased region" description="Polar residues" evidence="6">
    <location>
        <begin position="1099"/>
        <end position="1115"/>
    </location>
</feature>
<protein>
    <submittedName>
        <fullName evidence="10">Mucin-2-like</fullName>
    </submittedName>
</protein>
<evidence type="ECO:0000256" key="3">
    <source>
        <dbReference type="ARBA" id="ARBA00022737"/>
    </source>
</evidence>
<feature type="domain" description="Chitin-binding type-2" evidence="8">
    <location>
        <begin position="381"/>
        <end position="440"/>
    </location>
</feature>
<dbReference type="SMART" id="SM00494">
    <property type="entry name" value="ChtBD2"/>
    <property type="match status" value="10"/>
</dbReference>
<feature type="compositionally biased region" description="Polar residues" evidence="6">
    <location>
        <begin position="1157"/>
        <end position="1173"/>
    </location>
</feature>
<feature type="domain" description="Chitin-binding type-2" evidence="8">
    <location>
        <begin position="896"/>
        <end position="955"/>
    </location>
</feature>
<feature type="compositionally biased region" description="Low complexity" evidence="6">
    <location>
        <begin position="1132"/>
        <end position="1156"/>
    </location>
</feature>
<feature type="chain" id="PRO_5047438899" evidence="7">
    <location>
        <begin position="19"/>
        <end position="1396"/>
    </location>
</feature>
<dbReference type="InterPro" id="IPR036508">
    <property type="entry name" value="Chitin-bd_dom_sf"/>
</dbReference>
<feature type="domain" description="Chitin-binding type-2" evidence="8">
    <location>
        <begin position="1330"/>
        <end position="1394"/>
    </location>
</feature>
<feature type="domain" description="Chitin-binding type-2" evidence="8">
    <location>
        <begin position="743"/>
        <end position="802"/>
    </location>
</feature>
<dbReference type="RefSeq" id="XP_052737182.1">
    <property type="nucleotide sequence ID" value="XM_052881222.1"/>
</dbReference>
<feature type="compositionally biased region" description="Low complexity" evidence="6">
    <location>
        <begin position="212"/>
        <end position="244"/>
    </location>
</feature>
<evidence type="ECO:0000256" key="5">
    <source>
        <dbReference type="ARBA" id="ARBA00023180"/>
    </source>
</evidence>
<keyword evidence="5" id="KW-0325">Glycoprotein</keyword>
<evidence type="ECO:0000256" key="4">
    <source>
        <dbReference type="ARBA" id="ARBA00023157"/>
    </source>
</evidence>
<keyword evidence="3" id="KW-0677">Repeat</keyword>
<evidence type="ECO:0000259" key="8">
    <source>
        <dbReference type="PROSITE" id="PS50940"/>
    </source>
</evidence>
<feature type="compositionally biased region" description="Low complexity" evidence="6">
    <location>
        <begin position="526"/>
        <end position="550"/>
    </location>
</feature>
<feature type="domain" description="Chitin-binding type-2" evidence="8">
    <location>
        <begin position="664"/>
        <end position="723"/>
    </location>
</feature>
<evidence type="ECO:0000256" key="1">
    <source>
        <dbReference type="ARBA" id="ARBA00022669"/>
    </source>
</evidence>